<dbReference type="SUPFAM" id="SSF51197">
    <property type="entry name" value="Clavaminate synthase-like"/>
    <property type="match status" value="1"/>
</dbReference>
<protein>
    <submittedName>
        <fullName evidence="4">Ectoine hydroxylase-related dioxygenase, phytanoyl-CoA dioxygenase (PhyH) family</fullName>
    </submittedName>
</protein>
<dbReference type="AlphaFoldDB" id="A0A1I7EA01"/>
<evidence type="ECO:0000313" key="4">
    <source>
        <dbReference type="EMBL" id="SFU20758.1"/>
    </source>
</evidence>
<dbReference type="PANTHER" id="PTHR20883:SF19">
    <property type="entry name" value="MULTIFUNCTIONAL DIOXYGENASE AUSE"/>
    <property type="match status" value="1"/>
</dbReference>
<evidence type="ECO:0000256" key="3">
    <source>
        <dbReference type="ARBA" id="ARBA00023004"/>
    </source>
</evidence>
<sequence>MSSTSNGQRLQRVRAGTPPVEVKKIIDADGGVIIQGLFAEQVDRLNFELDPLMNDWHEGVKGNEWMVEFAGRQTKRMTQLIARSKVFREEIVDNPTMLSYIDTMMLGTSDSYWMNAAQVIQLQPGEKAQFLHRDLENYPIFRKYGPEGPEVMCNCLVALSEYTEEMGATRVIPGSNKWSDFEESGDPEQTVAAEMEKGDALVFSGKLLHGGGANRSNKPRRGMALAFCPGWLVPEEAYPFVVPMEIARTLSPRAQQLAGFRSFHNSTLGGGSLWQVDYLELGDFLKLNEPLNENS</sequence>
<evidence type="ECO:0000256" key="1">
    <source>
        <dbReference type="ARBA" id="ARBA00022723"/>
    </source>
</evidence>
<dbReference type="OrthoDB" id="9796766at2"/>
<accession>A0A1I7EA01</accession>
<dbReference type="RefSeq" id="WP_093638063.1">
    <property type="nucleotide sequence ID" value="NZ_FPBH01000015.1"/>
</dbReference>
<keyword evidence="4" id="KW-0223">Dioxygenase</keyword>
<organism evidence="4 5">
    <name type="scientific">Paraburkholderia aspalathi</name>
    <dbReference type="NCBI Taxonomy" id="1324617"/>
    <lineage>
        <taxon>Bacteria</taxon>
        <taxon>Pseudomonadati</taxon>
        <taxon>Pseudomonadota</taxon>
        <taxon>Betaproteobacteria</taxon>
        <taxon>Burkholderiales</taxon>
        <taxon>Burkholderiaceae</taxon>
        <taxon>Paraburkholderia</taxon>
    </lineage>
</organism>
<proteinExistence type="predicted"/>
<dbReference type="GO" id="GO:0016706">
    <property type="term" value="F:2-oxoglutarate-dependent dioxygenase activity"/>
    <property type="evidence" value="ECO:0007669"/>
    <property type="project" value="UniProtKB-ARBA"/>
</dbReference>
<keyword evidence="3" id="KW-0408">Iron</keyword>
<keyword evidence="2" id="KW-0560">Oxidoreductase</keyword>
<name>A0A1I7EA01_9BURK</name>
<dbReference type="EMBL" id="FPBH01000015">
    <property type="protein sequence ID" value="SFU20758.1"/>
    <property type="molecule type" value="Genomic_DNA"/>
</dbReference>
<evidence type="ECO:0000313" key="5">
    <source>
        <dbReference type="Proteomes" id="UP000198844"/>
    </source>
</evidence>
<dbReference type="Proteomes" id="UP000198844">
    <property type="component" value="Unassembled WGS sequence"/>
</dbReference>
<evidence type="ECO:0000256" key="2">
    <source>
        <dbReference type="ARBA" id="ARBA00023002"/>
    </source>
</evidence>
<gene>
    <name evidence="4" type="ORF">SAMN05192563_101594</name>
</gene>
<dbReference type="GO" id="GO:0005506">
    <property type="term" value="F:iron ion binding"/>
    <property type="evidence" value="ECO:0007669"/>
    <property type="project" value="UniProtKB-ARBA"/>
</dbReference>
<dbReference type="Pfam" id="PF05721">
    <property type="entry name" value="PhyH"/>
    <property type="match status" value="1"/>
</dbReference>
<keyword evidence="1" id="KW-0479">Metal-binding</keyword>
<dbReference type="InterPro" id="IPR008775">
    <property type="entry name" value="Phytyl_CoA_dOase-like"/>
</dbReference>
<dbReference type="PANTHER" id="PTHR20883">
    <property type="entry name" value="PHYTANOYL-COA DIOXYGENASE DOMAIN CONTAINING 1"/>
    <property type="match status" value="1"/>
</dbReference>
<reference evidence="4 5" key="1">
    <citation type="submission" date="2016-10" db="EMBL/GenBank/DDBJ databases">
        <authorList>
            <person name="de Groot N.N."/>
        </authorList>
    </citation>
    <scope>NUCLEOTIDE SEQUENCE [LARGE SCALE GENOMIC DNA]</scope>
    <source>
        <strain evidence="4 5">LMG 27731</strain>
    </source>
</reference>
<dbReference type="Gene3D" id="2.60.120.620">
    <property type="entry name" value="q2cbj1_9rhob like domain"/>
    <property type="match status" value="1"/>
</dbReference>